<evidence type="ECO:0000256" key="8">
    <source>
        <dbReference type="SAM" id="SignalP"/>
    </source>
</evidence>
<accession>A0A5P8NY87</accession>
<dbReference type="RefSeq" id="WP_152306320.1">
    <property type="nucleotide sequence ID" value="NZ_CP043617.1"/>
</dbReference>
<dbReference type="GO" id="GO:0015627">
    <property type="term" value="C:type II protein secretion system complex"/>
    <property type="evidence" value="ECO:0007669"/>
    <property type="project" value="TreeGrafter"/>
</dbReference>
<feature type="compositionally biased region" description="Basic and acidic residues" evidence="7">
    <location>
        <begin position="609"/>
        <end position="622"/>
    </location>
</feature>
<evidence type="ECO:0008006" key="14">
    <source>
        <dbReference type="Google" id="ProtNLM"/>
    </source>
</evidence>
<dbReference type="InterPro" id="IPR005644">
    <property type="entry name" value="NolW-like"/>
</dbReference>
<evidence type="ECO:0000259" key="10">
    <source>
        <dbReference type="Pfam" id="PF03958"/>
    </source>
</evidence>
<evidence type="ECO:0000256" key="3">
    <source>
        <dbReference type="ARBA" id="ARBA00022729"/>
    </source>
</evidence>
<comment type="subcellular location">
    <subcellularLocation>
        <location evidence="6">Cell outer membrane</location>
    </subcellularLocation>
    <subcellularLocation>
        <location evidence="1">Membrane</location>
    </subcellularLocation>
</comment>
<dbReference type="PANTHER" id="PTHR30332:SF24">
    <property type="entry name" value="SECRETIN GSPD-RELATED"/>
    <property type="match status" value="1"/>
</dbReference>
<evidence type="ECO:0000259" key="11">
    <source>
        <dbReference type="Pfam" id="PF21305"/>
    </source>
</evidence>
<feature type="chain" id="PRO_5025037400" description="General secretion pathway protein D" evidence="8">
    <location>
        <begin position="22"/>
        <end position="633"/>
    </location>
</feature>
<gene>
    <name evidence="12" type="ORF">FJR48_01000</name>
</gene>
<feature type="domain" description="Type II/III secretion system secretin-like" evidence="9">
    <location>
        <begin position="410"/>
        <end position="570"/>
    </location>
</feature>
<sequence>MKLIKSLFIGLLLVVSLQARQEVNINLSNLEIKDFIKLVSKITNKNILINHNINGTVDLISTAPIYDDELMDVLVSVLESKGYTIIAKGSILELVRSVDAAKYNAKVIKKGKRADGAFMVTQSIKVNGENVDIVAAKIRYLISKTAKLMTMKESNTILVTDYPRNIETIKKVVKDIIENSAMNVQVQSIKNTEAKTIKNKLDSITKSLFNEKIVSQNVQIVVDENTNSLILVGIKENIKKVQDLISKLDVESNSANNGVQIYSLKNSDATSVLKSLTEIISKQTYKDPSMKPNVSASDEINAIIAMGDPIILKGIKQIIDELDKEKYQVYVQARIIEISKNDAENLGIKYGFDGASLTSSGLYSFSGNFGGSAVAGSVGAALVDSITNGAIGDIAVGFDALALGAAIEFLEKNGASKSISNPSILCVNNQESSIYVGKTVYVKSGTTNNSVSGITDNFKPDEIGLTLKLKPRVSSNDKVTLNAEAVLENIIGESESGHPITTKQEVKTQAILRHGESIIVGGLVKSYDKNEVSKVPLLGDIPWLGELLFAHNSVETQQDNLIVILTPYVVSNSEKLSQLQKDLGMLENLQQKYNLEVFQNIEKQGFNTDAKEEDKNNSDKVKAMNQAQMQEIE</sequence>
<evidence type="ECO:0000313" key="12">
    <source>
        <dbReference type="EMBL" id="QFR48377.1"/>
    </source>
</evidence>
<evidence type="ECO:0000256" key="5">
    <source>
        <dbReference type="RuleBase" id="RU004003"/>
    </source>
</evidence>
<dbReference type="PRINTS" id="PR00811">
    <property type="entry name" value="BCTERIALGSPD"/>
</dbReference>
<dbReference type="GO" id="GO:0009306">
    <property type="term" value="P:protein secretion"/>
    <property type="evidence" value="ECO:0007669"/>
    <property type="project" value="InterPro"/>
</dbReference>
<dbReference type="AlphaFoldDB" id="A0A5P8NY87"/>
<dbReference type="InterPro" id="IPR038591">
    <property type="entry name" value="NolW-like_sf"/>
</dbReference>
<dbReference type="InterPro" id="IPR004845">
    <property type="entry name" value="T2SS_GspD_CS"/>
</dbReference>
<protein>
    <recommendedName>
        <fullName evidence="14">General secretion pathway protein D</fullName>
    </recommendedName>
</protein>
<keyword evidence="3 8" id="KW-0732">Signal</keyword>
<dbReference type="PANTHER" id="PTHR30332">
    <property type="entry name" value="PROBABLE GENERAL SECRETION PATHWAY PROTEIN D"/>
    <property type="match status" value="1"/>
</dbReference>
<feature type="signal peptide" evidence="8">
    <location>
        <begin position="1"/>
        <end position="21"/>
    </location>
</feature>
<dbReference type="Proteomes" id="UP000326944">
    <property type="component" value="Chromosome"/>
</dbReference>
<evidence type="ECO:0000256" key="4">
    <source>
        <dbReference type="ARBA" id="ARBA00023136"/>
    </source>
</evidence>
<keyword evidence="2" id="KW-0812">Transmembrane</keyword>
<feature type="domain" description="NolW-like" evidence="10">
    <location>
        <begin position="186"/>
        <end position="252"/>
    </location>
</feature>
<dbReference type="EMBL" id="CP043617">
    <property type="protein sequence ID" value="QFR48377.1"/>
    <property type="molecule type" value="Genomic_DNA"/>
</dbReference>
<proteinExistence type="inferred from homology"/>
<dbReference type="Pfam" id="PF03958">
    <property type="entry name" value="Secretin_N"/>
    <property type="match status" value="1"/>
</dbReference>
<evidence type="ECO:0000256" key="2">
    <source>
        <dbReference type="ARBA" id="ARBA00022692"/>
    </source>
</evidence>
<dbReference type="InterPro" id="IPR049371">
    <property type="entry name" value="GspD-like_N0"/>
</dbReference>
<dbReference type="KEGG" id="sulg:FJR48_01000"/>
<evidence type="ECO:0000256" key="7">
    <source>
        <dbReference type="SAM" id="MobiDB-lite"/>
    </source>
</evidence>
<dbReference type="InterPro" id="IPR001775">
    <property type="entry name" value="GspD/PilQ"/>
</dbReference>
<reference evidence="12 13" key="1">
    <citation type="submission" date="2019-09" db="EMBL/GenBank/DDBJ databases">
        <title>Sulfurimonas gotlandica sp. nov., a chemoautotrophic and psychrotolerant epsilonproteobacterium isolated from a pelagic redoxcline, and an emended description of the genus Sulfurimonas.</title>
        <authorList>
            <person name="Wang S."/>
            <person name="Jiang L."/>
            <person name="Shao S."/>
        </authorList>
    </citation>
    <scope>NUCLEOTIDE SEQUENCE [LARGE SCALE GENOMIC DNA]</scope>
    <source>
        <strain evidence="12 13">GYSZ_1</strain>
    </source>
</reference>
<dbReference type="PROSITE" id="PS00875">
    <property type="entry name" value="T2SP_D"/>
    <property type="match status" value="1"/>
</dbReference>
<evidence type="ECO:0000256" key="6">
    <source>
        <dbReference type="RuleBase" id="RU004004"/>
    </source>
</evidence>
<dbReference type="GO" id="GO:0009279">
    <property type="term" value="C:cell outer membrane"/>
    <property type="evidence" value="ECO:0007669"/>
    <property type="project" value="UniProtKB-SubCell"/>
</dbReference>
<dbReference type="Pfam" id="PF21305">
    <property type="entry name" value="type_II_gspD_N0"/>
    <property type="match status" value="1"/>
</dbReference>
<evidence type="ECO:0000259" key="9">
    <source>
        <dbReference type="Pfam" id="PF00263"/>
    </source>
</evidence>
<keyword evidence="6" id="KW-0813">Transport</keyword>
<dbReference type="InterPro" id="IPR004846">
    <property type="entry name" value="T2SS/T3SS_dom"/>
</dbReference>
<keyword evidence="4" id="KW-0472">Membrane</keyword>
<dbReference type="Pfam" id="PF00263">
    <property type="entry name" value="Secretin"/>
    <property type="match status" value="1"/>
</dbReference>
<keyword evidence="13" id="KW-1185">Reference proteome</keyword>
<comment type="similarity">
    <text evidence="5">Belongs to the bacterial secretin family.</text>
</comment>
<dbReference type="OrthoDB" id="9775455at2"/>
<feature type="region of interest" description="Disordered" evidence="7">
    <location>
        <begin position="606"/>
        <end position="633"/>
    </location>
</feature>
<feature type="domain" description="GspD-like N0" evidence="11">
    <location>
        <begin position="25"/>
        <end position="89"/>
    </location>
</feature>
<dbReference type="InterPro" id="IPR050810">
    <property type="entry name" value="Bact_Secretion_Sys_Channel"/>
</dbReference>
<evidence type="ECO:0000313" key="13">
    <source>
        <dbReference type="Proteomes" id="UP000326944"/>
    </source>
</evidence>
<dbReference type="Gene3D" id="3.30.1370.120">
    <property type="match status" value="3"/>
</dbReference>
<organism evidence="12 13">
    <name type="scientific">Sulfurimonas lithotrophica</name>
    <dbReference type="NCBI Taxonomy" id="2590022"/>
    <lineage>
        <taxon>Bacteria</taxon>
        <taxon>Pseudomonadati</taxon>
        <taxon>Campylobacterota</taxon>
        <taxon>Epsilonproteobacteria</taxon>
        <taxon>Campylobacterales</taxon>
        <taxon>Sulfurimonadaceae</taxon>
        <taxon>Sulfurimonas</taxon>
    </lineage>
</organism>
<name>A0A5P8NY87_9BACT</name>
<evidence type="ECO:0000256" key="1">
    <source>
        <dbReference type="ARBA" id="ARBA00004370"/>
    </source>
</evidence>